<feature type="domain" description="Glycogen debranching enzyme glucanotransferase" evidence="19">
    <location>
        <begin position="131"/>
        <end position="562"/>
    </location>
</feature>
<feature type="domain" description="Glycogen debranching enzyme C-terminal" evidence="17">
    <location>
        <begin position="1085"/>
        <end position="1257"/>
    </location>
</feature>
<evidence type="ECO:0000256" key="10">
    <source>
        <dbReference type="ARBA" id="ARBA00022679"/>
    </source>
</evidence>
<evidence type="ECO:0000256" key="13">
    <source>
        <dbReference type="ARBA" id="ARBA00023268"/>
    </source>
</evidence>
<keyword evidence="8" id="KW-0963">Cytoplasm</keyword>
<dbReference type="InterPro" id="IPR029436">
    <property type="entry name" value="AGL_euk_N"/>
</dbReference>
<accession>A0AA88LFU6</accession>
<evidence type="ECO:0000256" key="7">
    <source>
        <dbReference type="ARBA" id="ARBA00020723"/>
    </source>
</evidence>
<dbReference type="SUPFAM" id="SSF48208">
    <property type="entry name" value="Six-hairpin glycosidases"/>
    <property type="match status" value="1"/>
</dbReference>
<evidence type="ECO:0000256" key="15">
    <source>
        <dbReference type="ARBA" id="ARBA00025780"/>
    </source>
</evidence>
<dbReference type="Pfam" id="PF14702">
    <property type="entry name" value="hGDE_central"/>
    <property type="match status" value="1"/>
</dbReference>
<dbReference type="Pfam" id="PF14699">
    <property type="entry name" value="hGDE_N"/>
    <property type="match status" value="1"/>
</dbReference>
<keyword evidence="12" id="KW-0320">Glycogen biosynthesis</keyword>
<dbReference type="GO" id="GO:0005978">
    <property type="term" value="P:glycogen biosynthetic process"/>
    <property type="evidence" value="ECO:0007669"/>
    <property type="project" value="UniProtKB-KW"/>
</dbReference>
<keyword evidence="10" id="KW-0808">Transferase</keyword>
<organism evidence="21 22">
    <name type="scientific">Artemia franciscana</name>
    <name type="common">Brine shrimp</name>
    <name type="synonym">Artemia sanfranciscana</name>
    <dbReference type="NCBI Taxonomy" id="6661"/>
    <lineage>
        <taxon>Eukaryota</taxon>
        <taxon>Metazoa</taxon>
        <taxon>Ecdysozoa</taxon>
        <taxon>Arthropoda</taxon>
        <taxon>Crustacea</taxon>
        <taxon>Branchiopoda</taxon>
        <taxon>Anostraca</taxon>
        <taxon>Artemiidae</taxon>
        <taxon>Artemia</taxon>
    </lineage>
</organism>
<dbReference type="InterPro" id="IPR006421">
    <property type="entry name" value="Glycogen_debranch_met"/>
</dbReference>
<reference evidence="21" key="1">
    <citation type="submission" date="2023-07" db="EMBL/GenBank/DDBJ databases">
        <title>Chromosome-level genome assembly of Artemia franciscana.</title>
        <authorList>
            <person name="Jo E."/>
        </authorList>
    </citation>
    <scope>NUCLEOTIDE SEQUENCE</scope>
    <source>
        <tissue evidence="21">Whole body</tissue>
    </source>
</reference>
<keyword evidence="13" id="KW-0511">Multifunctional enzyme</keyword>
<evidence type="ECO:0000256" key="5">
    <source>
        <dbReference type="ARBA" id="ARBA00012560"/>
    </source>
</evidence>
<evidence type="ECO:0000256" key="6">
    <source>
        <dbReference type="ARBA" id="ARBA00012778"/>
    </source>
</evidence>
<dbReference type="Pfam" id="PF14701">
    <property type="entry name" value="hDGE_amylase"/>
    <property type="match status" value="1"/>
</dbReference>
<feature type="domain" description="Glycogen debranching enzyme central" evidence="20">
    <location>
        <begin position="707"/>
        <end position="986"/>
    </location>
</feature>
<evidence type="ECO:0000256" key="12">
    <source>
        <dbReference type="ARBA" id="ARBA00023056"/>
    </source>
</evidence>
<dbReference type="InterPro" id="IPR032792">
    <property type="entry name" value="AGL_glucanoTrfase"/>
</dbReference>
<evidence type="ECO:0000256" key="11">
    <source>
        <dbReference type="ARBA" id="ARBA00022801"/>
    </source>
</evidence>
<comment type="caution">
    <text evidence="21">The sequence shown here is derived from an EMBL/GenBank/DDBJ whole genome shotgun (WGS) entry which is preliminary data.</text>
</comment>
<keyword evidence="22" id="KW-1185">Reference proteome</keyword>
<evidence type="ECO:0000256" key="1">
    <source>
        <dbReference type="ARBA" id="ARBA00000439"/>
    </source>
</evidence>
<comment type="subcellular location">
    <subcellularLocation>
        <location evidence="4">Cytoplasm</location>
    </subcellularLocation>
</comment>
<dbReference type="Proteomes" id="UP001187531">
    <property type="component" value="Unassembled WGS sequence"/>
</dbReference>
<name>A0AA88LFU6_ARTSF</name>
<feature type="domain" description="Eukaryotic glycogen debranching enzyme N-terminal" evidence="18">
    <location>
        <begin position="34"/>
        <end position="125"/>
    </location>
</feature>
<dbReference type="Pfam" id="PF06202">
    <property type="entry name" value="GDE_C"/>
    <property type="match status" value="1"/>
</dbReference>
<comment type="catalytic activity">
    <reaction evidence="2">
        <text>Hydrolysis of (1-&gt;6)-alpha-D-glucosidic branch linkages in glycogen phosphorylase limit dextrin.</text>
        <dbReference type="EC" id="3.2.1.33"/>
    </reaction>
</comment>
<dbReference type="EMBL" id="JAVRJZ010000003">
    <property type="protein sequence ID" value="KAK2725144.1"/>
    <property type="molecule type" value="Genomic_DNA"/>
</dbReference>
<keyword evidence="14" id="KW-0326">Glycosidase</keyword>
<evidence type="ECO:0000259" key="17">
    <source>
        <dbReference type="Pfam" id="PF06202"/>
    </source>
</evidence>
<dbReference type="GO" id="GO:0005980">
    <property type="term" value="P:glycogen catabolic process"/>
    <property type="evidence" value="ECO:0007669"/>
    <property type="project" value="InterPro"/>
</dbReference>
<comment type="similarity">
    <text evidence="15">Belongs to the glycogen debranching enzyme family.</text>
</comment>
<dbReference type="InterPro" id="IPR032790">
    <property type="entry name" value="GDE_C"/>
</dbReference>
<dbReference type="InterPro" id="IPR008928">
    <property type="entry name" value="6-hairpin_glycosidase_sf"/>
</dbReference>
<keyword evidence="9" id="KW-0328">Glycosyltransferase</keyword>
<dbReference type="EC" id="2.4.1.25" evidence="5"/>
<comment type="function">
    <text evidence="3">Multifunctional enzyme acting as 1,4-alpha-D-glucan:1,4-alpha-D-glucan 4-alpha-D-glycosyltransferase and amylo-1,6-glucosidase in glycogen degradation.</text>
</comment>
<dbReference type="InterPro" id="IPR010401">
    <property type="entry name" value="AGL/Gdb1"/>
</dbReference>
<dbReference type="InterPro" id="IPR032788">
    <property type="entry name" value="AGL_central"/>
</dbReference>
<dbReference type="GO" id="GO:0005737">
    <property type="term" value="C:cytoplasm"/>
    <property type="evidence" value="ECO:0007669"/>
    <property type="project" value="UniProtKB-SubCell"/>
</dbReference>
<comment type="catalytic activity">
    <reaction evidence="1">
        <text>Transfers a segment of a (1-&gt;4)-alpha-D-glucan to a new position in an acceptor, which may be glucose or a (1-&gt;4)-alpha-D-glucan.</text>
        <dbReference type="EC" id="2.4.1.25"/>
    </reaction>
</comment>
<dbReference type="InterPro" id="IPR017853">
    <property type="entry name" value="GH"/>
</dbReference>
<proteinExistence type="inferred from homology"/>
<evidence type="ECO:0000256" key="3">
    <source>
        <dbReference type="ARBA" id="ARBA00003530"/>
    </source>
</evidence>
<dbReference type="CDD" id="cd11327">
    <property type="entry name" value="AmyAc_Glg_debranch_2"/>
    <property type="match status" value="1"/>
</dbReference>
<evidence type="ECO:0000256" key="14">
    <source>
        <dbReference type="ARBA" id="ARBA00023295"/>
    </source>
</evidence>
<dbReference type="GO" id="GO:0004134">
    <property type="term" value="F:4-alpha-glucanotransferase activity"/>
    <property type="evidence" value="ECO:0007669"/>
    <property type="project" value="UniProtKB-EC"/>
</dbReference>
<evidence type="ECO:0000259" key="18">
    <source>
        <dbReference type="Pfam" id="PF14699"/>
    </source>
</evidence>
<evidence type="ECO:0000313" key="22">
    <source>
        <dbReference type="Proteomes" id="UP001187531"/>
    </source>
</evidence>
<dbReference type="NCBIfam" id="TIGR01531">
    <property type="entry name" value="glyc_debranch"/>
    <property type="match status" value="1"/>
</dbReference>
<evidence type="ECO:0000256" key="16">
    <source>
        <dbReference type="ARBA" id="ARBA00031477"/>
    </source>
</evidence>
<protein>
    <recommendedName>
        <fullName evidence="7">Glycogen debranching enzyme</fullName>
        <ecNumber evidence="5">2.4.1.25</ecNumber>
        <ecNumber evidence="6">3.2.1.33</ecNumber>
    </recommendedName>
    <alternativeName>
        <fullName evidence="16">Glycogen debrancher</fullName>
    </alternativeName>
</protein>
<evidence type="ECO:0000259" key="19">
    <source>
        <dbReference type="Pfam" id="PF14701"/>
    </source>
</evidence>
<sequence length="1660" mass="187847">MDLYSATSLKRVITLADGENLSSQLYRLEKGQILQFRLGPSLFGKNIKLFCNLPVKDAEFLRDGYRLLQWMSDCTNTSDDTALFIDLETNLSGSFHFYFTYGSEKPSLETAKGSGYFLVDPVLKVGPNDEVLPLNCIQCQTVLSKCLGPLPSWKGKLRVAMESGYNVIHFTPVQRLGGSRSAYSIRNQLQTNPSFNVGDKKHTVEDVGKLIDEMKLEWNVLSICDIVLNHTANEADWLLDHPEAGYNLDNAPYLRPAYLLDRVLHHLAVDIGAGKYKDKGLEGEACTEEHLSVVRSILLDDLLPAVRIEELSMVNPEELTRQFCELARNRGAFPYSSQLDHLAIIQNPDFKRFSSTVDIEAALRIHNIQRPNCQTEEERIAESGQWLKENLISLNEAKKSEIWSHLHAAVSNVLAGMRYQRLQHDGPLIKEVSATHPLVPQYFYQAFPEASLEEEEEMMKEKGEHILAHNGWVIGDDPLRNFAKPGTLVYLRRELIAWGDSVKLRYGEKAEDSPFLWEHMRKYVEEVAKNFHGIRLDNCHSTPIHVAEYLIDCARRVRPDLFVIAELFTNSDAIDNVFVNRLGITSLIREAMAAHDSHEQGRLIYRFGGDPVGAFFQPPIRPLVPSIAHAIFMDVTHDNPSPAEKRTMYDMIASSALVAMAFCATGSNRGYDELVPHHIHVVNEERTYASWSEEVAPAPGLVSLDCGIIRVKKALNDLHFYLGRNGYNQVFVDQMNPDVVAVTRHNPNTHKSVILVSHTVFNHLSNGPKFLRPLKLQGHVDEVLFECRIKHKKDEDNSRHVGKPLEFVKDPTIINGTDEYEVNFRKNVQVFESEIFNRVVTGDDTEELDWKDFPPGSIVAVTVSLHPGSLAAISQARQIIQTLPTKYVIKQESTVSSKKSEEFYDIVSKLSLADMNIALFRCKEEETDSGRPGTYDIPGFGPLVYCGLQGLLSLLSEIRPKNDLGHPLCGNLRDGNWMLGYVTDRLKANEGTFALGDWLSRNLQPLYNIPRYLIPAYFDAIITGVYLALLKQTWNLMNRFVKEGSTFVKALALASIQFCGMVRTAPLPFLSPNLKDPKPEIKAVGGQKYQDCITISAGLPHFSTGYVRNWGRDTFISLRGLLLLNGRFNEARYIILGFAACLRHGLIPNLLDGGLKARYNCRDAVWWWLKCIKEYIEEAPEGKDILDDLVSRLYPTDDASPLPQGVRDQPLKEVMQEAVQRHFQGISFRERGAGYAIDSHMTNEGFNVRVGVDWQTGKLRNRKKPHTIAECLILPALVKVSEIMFDTKTATALQSIPVSNNTISRRIEDIASDIVMQVIEQIKLTKMFALQLDESTDVSGEAQVIVFVRYQDCSDIRENILFCQNLQSRTTGEELFQVIDKRFAEGGILWDWCLSVCSDGAAALTGKNNGLMAWIRKKNPKVKWLHCIIHRQALASKRMNAHLHETLNEAVKVINFIKARPLNSRMFKLLCQEMTFRASTRSSYVSSGAKICIQFTFENQDWVCRLAYLADIFDKLNDLNLSMQGFPDDELSLNSKITQDWIQNPFVEDVTSSSGLSDKLTENLIELASDRALELKFQNVTVSQFWLEVKGEYKELSEIAMSACYHSDPLTFVKCHFRNVIDQNKHRNRLSVQNDLIIAVSDIEPRFDNILAKKQPQVSH</sequence>
<dbReference type="PANTHER" id="PTHR10569:SF2">
    <property type="entry name" value="GLYCOGEN DEBRANCHING ENZYME"/>
    <property type="match status" value="1"/>
</dbReference>
<evidence type="ECO:0000313" key="21">
    <source>
        <dbReference type="EMBL" id="KAK2725144.1"/>
    </source>
</evidence>
<gene>
    <name evidence="21" type="ORF">QYM36_001556</name>
</gene>
<evidence type="ECO:0000256" key="8">
    <source>
        <dbReference type="ARBA" id="ARBA00022490"/>
    </source>
</evidence>
<dbReference type="SUPFAM" id="SSF51445">
    <property type="entry name" value="(Trans)glycosidases"/>
    <property type="match status" value="1"/>
</dbReference>
<dbReference type="EC" id="3.2.1.33" evidence="6"/>
<evidence type="ECO:0000256" key="2">
    <source>
        <dbReference type="ARBA" id="ARBA00000927"/>
    </source>
</evidence>
<dbReference type="FunFam" id="3.20.20.80:FF:000206">
    <property type="entry name" value="Amylo-alpha-1, 6-glucosidase, 4-alpha-glucanotransferase b"/>
    <property type="match status" value="1"/>
</dbReference>
<evidence type="ECO:0000256" key="9">
    <source>
        <dbReference type="ARBA" id="ARBA00022676"/>
    </source>
</evidence>
<dbReference type="FunFam" id="3.20.20.80:FF:000070">
    <property type="entry name" value="GDB1p Glycogen debranching enzyme"/>
    <property type="match status" value="1"/>
</dbReference>
<dbReference type="PANTHER" id="PTHR10569">
    <property type="entry name" value="GLYCOGEN DEBRANCHING ENZYME"/>
    <property type="match status" value="1"/>
</dbReference>
<evidence type="ECO:0000256" key="4">
    <source>
        <dbReference type="ARBA" id="ARBA00004496"/>
    </source>
</evidence>
<evidence type="ECO:0000259" key="20">
    <source>
        <dbReference type="Pfam" id="PF14702"/>
    </source>
</evidence>
<dbReference type="GO" id="GO:0004135">
    <property type="term" value="F:amylo-alpha-1,6-glucosidase activity"/>
    <property type="evidence" value="ECO:0007669"/>
    <property type="project" value="UniProtKB-EC"/>
</dbReference>
<keyword evidence="11" id="KW-0378">Hydrolase</keyword>
<dbReference type="Gene3D" id="3.20.20.80">
    <property type="entry name" value="Glycosidases"/>
    <property type="match status" value="2"/>
</dbReference>